<protein>
    <submittedName>
        <fullName evidence="3">Thermonuclease family protein</fullName>
    </submittedName>
</protein>
<keyword evidence="1" id="KW-1133">Transmembrane helix</keyword>
<dbReference type="InterPro" id="IPR016071">
    <property type="entry name" value="Staphylococal_nuclease_OB-fold"/>
</dbReference>
<dbReference type="Gene3D" id="2.40.50.90">
    <property type="match status" value="1"/>
</dbReference>
<accession>A0ABW0NZ72</accession>
<sequence length="170" mass="18020">MNDHSYDGPGGENCPLERFRSRAIVYGFGALAVMAFATLFAVAVRAEAVDGNRIVVIDGDTVALPGNPAERIRIYNIDAPETRNAHCEAELTAGLKAKERLAQLLRGGPVTVDRCEPSGRCTDFYGRTLARLSAGGRDLGGVLVAEGRALPWATGAAARAARTAYWCGAQ</sequence>
<keyword evidence="1" id="KW-0472">Membrane</keyword>
<proteinExistence type="predicted"/>
<dbReference type="Pfam" id="PF00565">
    <property type="entry name" value="SNase"/>
    <property type="match status" value="1"/>
</dbReference>
<name>A0ABW0NZ72_9HYPH</name>
<dbReference type="RefSeq" id="WP_377816195.1">
    <property type="nucleotide sequence ID" value="NZ_JBHSLU010000012.1"/>
</dbReference>
<feature type="transmembrane region" description="Helical" evidence="1">
    <location>
        <begin position="23"/>
        <end position="44"/>
    </location>
</feature>
<evidence type="ECO:0000313" key="4">
    <source>
        <dbReference type="Proteomes" id="UP001596060"/>
    </source>
</evidence>
<feature type="domain" description="TNase-like" evidence="2">
    <location>
        <begin position="47"/>
        <end position="149"/>
    </location>
</feature>
<dbReference type="SMART" id="SM00318">
    <property type="entry name" value="SNc"/>
    <property type="match status" value="1"/>
</dbReference>
<dbReference type="Proteomes" id="UP001596060">
    <property type="component" value="Unassembled WGS sequence"/>
</dbReference>
<dbReference type="EMBL" id="JBHSLU010000012">
    <property type="protein sequence ID" value="MFC5505122.1"/>
    <property type="molecule type" value="Genomic_DNA"/>
</dbReference>
<gene>
    <name evidence="3" type="ORF">ACFPN9_07620</name>
</gene>
<keyword evidence="1" id="KW-0812">Transmembrane</keyword>
<organism evidence="3 4">
    <name type="scientific">Bosea massiliensis</name>
    <dbReference type="NCBI Taxonomy" id="151419"/>
    <lineage>
        <taxon>Bacteria</taxon>
        <taxon>Pseudomonadati</taxon>
        <taxon>Pseudomonadota</taxon>
        <taxon>Alphaproteobacteria</taxon>
        <taxon>Hyphomicrobiales</taxon>
        <taxon>Boseaceae</taxon>
        <taxon>Bosea</taxon>
    </lineage>
</organism>
<keyword evidence="4" id="KW-1185">Reference proteome</keyword>
<dbReference type="SUPFAM" id="SSF50199">
    <property type="entry name" value="Staphylococcal nuclease"/>
    <property type="match status" value="1"/>
</dbReference>
<dbReference type="InterPro" id="IPR035437">
    <property type="entry name" value="SNase_OB-fold_sf"/>
</dbReference>
<dbReference type="PROSITE" id="PS50830">
    <property type="entry name" value="TNASE_3"/>
    <property type="match status" value="1"/>
</dbReference>
<evidence type="ECO:0000313" key="3">
    <source>
        <dbReference type="EMBL" id="MFC5505122.1"/>
    </source>
</evidence>
<comment type="caution">
    <text evidence="3">The sequence shown here is derived from an EMBL/GenBank/DDBJ whole genome shotgun (WGS) entry which is preliminary data.</text>
</comment>
<reference evidence="4" key="1">
    <citation type="journal article" date="2019" name="Int. J. Syst. Evol. Microbiol.">
        <title>The Global Catalogue of Microorganisms (GCM) 10K type strain sequencing project: providing services to taxonomists for standard genome sequencing and annotation.</title>
        <authorList>
            <consortium name="The Broad Institute Genomics Platform"/>
            <consortium name="The Broad Institute Genome Sequencing Center for Infectious Disease"/>
            <person name="Wu L."/>
            <person name="Ma J."/>
        </authorList>
    </citation>
    <scope>NUCLEOTIDE SEQUENCE [LARGE SCALE GENOMIC DNA]</scope>
    <source>
        <strain evidence="4">CCUG 43117</strain>
    </source>
</reference>
<evidence type="ECO:0000256" key="1">
    <source>
        <dbReference type="SAM" id="Phobius"/>
    </source>
</evidence>
<evidence type="ECO:0000259" key="2">
    <source>
        <dbReference type="PROSITE" id="PS50830"/>
    </source>
</evidence>